<dbReference type="SMART" id="SM00320">
    <property type="entry name" value="WD40"/>
    <property type="match status" value="12"/>
</dbReference>
<keyword evidence="8" id="KW-0966">Cell projection</keyword>
<feature type="domain" description="EML-like first beta-propeller" evidence="15">
    <location>
        <begin position="78"/>
        <end position="335"/>
    </location>
</feature>
<keyword evidence="7" id="KW-0969">Cilium</keyword>
<feature type="repeat" description="WD" evidence="13">
    <location>
        <begin position="494"/>
        <end position="529"/>
    </location>
</feature>
<comment type="function">
    <text evidence="11">Microtubule inner protein (MIP) part of the dynein-decorated doublet microtubules (DMTs) in cilia axoneme. Important for proper ciliary and flagellar beating. May act in cooperation with CFAP45 and axonemal dynein subunit DNAH11. May play a role in cell growth and/or survival.</text>
</comment>
<proteinExistence type="inferred from homology"/>
<dbReference type="PROSITE" id="PS50082">
    <property type="entry name" value="WD_REPEATS_2"/>
    <property type="match status" value="6"/>
</dbReference>
<dbReference type="SUPFAM" id="SSF82171">
    <property type="entry name" value="DPP6 N-terminal domain-like"/>
    <property type="match status" value="1"/>
</dbReference>
<dbReference type="PANTHER" id="PTHR13720">
    <property type="entry name" value="WD-40 REPEAT PROTEIN"/>
    <property type="match status" value="1"/>
</dbReference>
<organism evidence="16 17">
    <name type="scientific">Porites lobata</name>
    <dbReference type="NCBI Taxonomy" id="104759"/>
    <lineage>
        <taxon>Eukaryota</taxon>
        <taxon>Metazoa</taxon>
        <taxon>Cnidaria</taxon>
        <taxon>Anthozoa</taxon>
        <taxon>Hexacorallia</taxon>
        <taxon>Scleractinia</taxon>
        <taxon>Fungiina</taxon>
        <taxon>Poritidae</taxon>
        <taxon>Porites</taxon>
    </lineage>
</organism>
<keyword evidence="6" id="KW-0282">Flagellum</keyword>
<dbReference type="PROSITE" id="PS50294">
    <property type="entry name" value="WD_REPEATS_REGION"/>
    <property type="match status" value="2"/>
</dbReference>
<evidence type="ECO:0000256" key="5">
    <source>
        <dbReference type="ARBA" id="ARBA00022737"/>
    </source>
</evidence>
<feature type="repeat" description="WD" evidence="13">
    <location>
        <begin position="544"/>
        <end position="576"/>
    </location>
</feature>
<dbReference type="InterPro" id="IPR050630">
    <property type="entry name" value="WD_repeat_EMAP"/>
</dbReference>
<dbReference type="EMBL" id="CALNXK010000051">
    <property type="protein sequence ID" value="CAH3132435.1"/>
    <property type="molecule type" value="Genomic_DNA"/>
</dbReference>
<evidence type="ECO:0000256" key="11">
    <source>
        <dbReference type="ARBA" id="ARBA00046056"/>
    </source>
</evidence>
<reference evidence="16 17" key="1">
    <citation type="submission" date="2022-05" db="EMBL/GenBank/DDBJ databases">
        <authorList>
            <consortium name="Genoscope - CEA"/>
            <person name="William W."/>
        </authorList>
    </citation>
    <scope>NUCLEOTIDE SEQUENCE [LARGE SCALE GENOMIC DNA]</scope>
</reference>
<evidence type="ECO:0000256" key="10">
    <source>
        <dbReference type="ARBA" id="ARBA00029552"/>
    </source>
</evidence>
<dbReference type="Pfam" id="PF23409">
    <property type="entry name" value="Beta-prop_EML"/>
    <property type="match status" value="1"/>
</dbReference>
<dbReference type="PROSITE" id="PS00678">
    <property type="entry name" value="WD_REPEATS_1"/>
    <property type="match status" value="2"/>
</dbReference>
<keyword evidence="4 13" id="KW-0853">WD repeat</keyword>
<evidence type="ECO:0000256" key="13">
    <source>
        <dbReference type="PROSITE-ProRule" id="PRU00221"/>
    </source>
</evidence>
<protein>
    <recommendedName>
        <fullName evidence="10">Cilia- and flagella-associated protein 52</fullName>
    </recommendedName>
</protein>
<dbReference type="InterPro" id="IPR019775">
    <property type="entry name" value="WD40_repeat_CS"/>
</dbReference>
<keyword evidence="17" id="KW-1185">Reference proteome</keyword>
<dbReference type="InterPro" id="IPR001680">
    <property type="entry name" value="WD40_rpt"/>
</dbReference>
<evidence type="ECO:0000313" key="16">
    <source>
        <dbReference type="EMBL" id="CAH3132435.1"/>
    </source>
</evidence>
<dbReference type="InterPro" id="IPR015943">
    <property type="entry name" value="WD40/YVTN_repeat-like_dom_sf"/>
</dbReference>
<feature type="region of interest" description="Disordered" evidence="14">
    <location>
        <begin position="47"/>
        <end position="70"/>
    </location>
</feature>
<feature type="repeat" description="WD" evidence="13">
    <location>
        <begin position="578"/>
        <end position="619"/>
    </location>
</feature>
<comment type="subunit">
    <text evidence="12">Microtubule inner protein component of sperm flagellar doublet microtubules. Interacts with BRCA2. Interacts with the CCT chaperonin complex. Interacts with HSP70. Interacts with AK8. Interacts with CFAP45. Interacts with DNAI1. Interacts with IQDC.</text>
</comment>
<sequence length="655" mass="71469">MSDIQPLELHAIIGFAGEVPDGLLVNSDREHLIYPVGNTIVVEEIKEDNGGRKAAPRKGKGGGKCTPEDPTLPQELLSGHNGAVSCLAVSKSGKYLASGEKTHMGFKAVIIIWDFERRSILHNIATVHKVKVEALAFSPNDKYLVSLGGQDDGNIVVWDVKSGEAICGSPAGTPSAGTTFAVVYANLNDKKFVTGGDNTLRVWDLDVENRKIRPRDVVLGKAKRTVKCIQMAKDDSVFYCGTTTGDILEVIEKNCLLLDYGPKDNDLLGCGVLAIRILKTGEFLVGAGDGTVAIIKKEKEKFKKTQSIKLDSGVSSIALRGEGHQFFVGTKKSQMYMFSYTQFEASRSASAKTKPVGISPVRVKTCHYSPVNDVIFPSDCSDLFLTCAKSEIRIWSTKTNQEIVRITVPNMTCNALAIMQGGHVIISGWNDGKIRGFTPESGKLLYEIDNAHNKGVTAVATTFSRDEVISGGGEGEVRLWSIGERTCKLKDAMKEQHKGEVTAIKVRKNDSECVSASKDGTCIVWDLETMVRRTIVFANTMFKAICYSPDESQIITAGTDRKIMYWETYDGNQIRELEGSRQGSIDGMDISTDGRHFVTGGDDKEVLVWKYDEGLVTHIGTGHGGGIAGVKICPNQKWIITIGTDGSILRWKYPH</sequence>
<evidence type="ECO:0000259" key="15">
    <source>
        <dbReference type="Pfam" id="PF23409"/>
    </source>
</evidence>
<dbReference type="InterPro" id="IPR036322">
    <property type="entry name" value="WD40_repeat_dom_sf"/>
</dbReference>
<comment type="caution">
    <text evidence="16">The sequence shown here is derived from an EMBL/GenBank/DDBJ whole genome shotgun (WGS) entry which is preliminary data.</text>
</comment>
<evidence type="ECO:0000256" key="4">
    <source>
        <dbReference type="ARBA" id="ARBA00022574"/>
    </source>
</evidence>
<evidence type="ECO:0000256" key="12">
    <source>
        <dbReference type="ARBA" id="ARBA00047117"/>
    </source>
</evidence>
<dbReference type="InterPro" id="IPR055439">
    <property type="entry name" value="Beta-prop_EML_1st"/>
</dbReference>
<gene>
    <name evidence="16" type="ORF">PLOB_00035883</name>
</gene>
<evidence type="ECO:0000256" key="9">
    <source>
        <dbReference type="ARBA" id="ARBA00029456"/>
    </source>
</evidence>
<comment type="similarity">
    <text evidence="9">Belongs to the CFAP52 family.</text>
</comment>
<evidence type="ECO:0000256" key="8">
    <source>
        <dbReference type="ARBA" id="ARBA00023273"/>
    </source>
</evidence>
<evidence type="ECO:0000313" key="17">
    <source>
        <dbReference type="Proteomes" id="UP001159405"/>
    </source>
</evidence>
<name>A0ABN8P3G6_9CNID</name>
<dbReference type="Gene3D" id="2.130.10.10">
    <property type="entry name" value="YVTN repeat-like/Quinoprotein amine dehydrogenase"/>
    <property type="match status" value="3"/>
</dbReference>
<evidence type="ECO:0000256" key="1">
    <source>
        <dbReference type="ARBA" id="ARBA00004230"/>
    </source>
</evidence>
<keyword evidence="5" id="KW-0677">Repeat</keyword>
<dbReference type="SUPFAM" id="SSF50978">
    <property type="entry name" value="WD40 repeat-like"/>
    <property type="match status" value="1"/>
</dbReference>
<evidence type="ECO:0000256" key="7">
    <source>
        <dbReference type="ARBA" id="ARBA00023069"/>
    </source>
</evidence>
<evidence type="ECO:0000256" key="6">
    <source>
        <dbReference type="ARBA" id="ARBA00022846"/>
    </source>
</evidence>
<accession>A0ABN8P3G6</accession>
<dbReference type="Pfam" id="PF00400">
    <property type="entry name" value="WD40"/>
    <property type="match status" value="5"/>
</dbReference>
<evidence type="ECO:0000256" key="14">
    <source>
        <dbReference type="SAM" id="MobiDB-lite"/>
    </source>
</evidence>
<dbReference type="PANTHER" id="PTHR13720:SF14">
    <property type="entry name" value="CILIA- AND FLAGELLA-ASSOCIATED PROTEIN 52"/>
    <property type="match status" value="1"/>
</dbReference>
<feature type="repeat" description="WD" evidence="13">
    <location>
        <begin position="449"/>
        <end position="482"/>
    </location>
</feature>
<comment type="subcellular location">
    <subcellularLocation>
        <location evidence="1">Cell projection</location>
        <location evidence="1">Cilium</location>
        <location evidence="1">Flagellum</location>
    </subcellularLocation>
    <subcellularLocation>
        <location evidence="2">Cytoplasm</location>
    </subcellularLocation>
</comment>
<evidence type="ECO:0000256" key="3">
    <source>
        <dbReference type="ARBA" id="ARBA00022490"/>
    </source>
</evidence>
<dbReference type="Proteomes" id="UP001159405">
    <property type="component" value="Unassembled WGS sequence"/>
</dbReference>
<feature type="repeat" description="WD" evidence="13">
    <location>
        <begin position="620"/>
        <end position="655"/>
    </location>
</feature>
<feature type="repeat" description="WD" evidence="13">
    <location>
        <begin position="125"/>
        <end position="168"/>
    </location>
</feature>
<keyword evidence="3" id="KW-0963">Cytoplasm</keyword>
<evidence type="ECO:0000256" key="2">
    <source>
        <dbReference type="ARBA" id="ARBA00004496"/>
    </source>
</evidence>